<sequence>MSGAVDLSALKAKAEAAAAPPAPTGAGGVPVVVAVTEPDFEAEVLVRSNQVPVIVNLLSPRSPGSLQLTRTLEALAAEGNGTWILANVDVDVSPRIAQAFGVQAVPTLVAVAAGQPLADLQGPQPEENLRQWLAAIAQAVEGKLTGPVGETGPAPEPEDPRFDAAESALAEGDLAGAEAAFQAIVDAEPQNKQALNGVRQVRFLARTLSIPDDVLEQADADPADVELGLQAADALLYQQRTEESFARLVDLVRRIAGDDRARVRARLLELFELFDPADPLVVSARRKLASALY</sequence>
<dbReference type="EMBL" id="FOJN01000016">
    <property type="protein sequence ID" value="SFA61030.1"/>
    <property type="molecule type" value="Genomic_DNA"/>
</dbReference>
<dbReference type="GO" id="GO:0006950">
    <property type="term" value="P:response to stress"/>
    <property type="evidence" value="ECO:0007669"/>
    <property type="project" value="UniProtKB-ARBA"/>
</dbReference>
<dbReference type="GeneID" id="85487353"/>
<dbReference type="Pfam" id="PF14561">
    <property type="entry name" value="TPR_20"/>
    <property type="match status" value="1"/>
</dbReference>
<reference evidence="2 3" key="1">
    <citation type="submission" date="2016-10" db="EMBL/GenBank/DDBJ databases">
        <authorList>
            <person name="de Groot N.N."/>
        </authorList>
    </citation>
    <scope>NUCLEOTIDE SEQUENCE [LARGE SCALE GENOMIC DNA]</scope>
    <source>
        <strain evidence="2 3">DSM 44908</strain>
    </source>
</reference>
<proteinExistence type="predicted"/>
<dbReference type="InterPro" id="IPR011990">
    <property type="entry name" value="TPR-like_helical_dom_sf"/>
</dbReference>
<dbReference type="Gene3D" id="3.40.30.10">
    <property type="entry name" value="Glutaredoxin"/>
    <property type="match status" value="1"/>
</dbReference>
<accession>A0A1I0UAT6</accession>
<evidence type="ECO:0000259" key="1">
    <source>
        <dbReference type="PROSITE" id="PS51352"/>
    </source>
</evidence>
<dbReference type="InterPro" id="IPR036249">
    <property type="entry name" value="Thioredoxin-like_sf"/>
</dbReference>
<dbReference type="PANTHER" id="PTHR43601">
    <property type="entry name" value="THIOREDOXIN, MITOCHONDRIAL"/>
    <property type="match status" value="1"/>
</dbReference>
<dbReference type="SUPFAM" id="SSF52833">
    <property type="entry name" value="Thioredoxin-like"/>
    <property type="match status" value="1"/>
</dbReference>
<evidence type="ECO:0000313" key="2">
    <source>
        <dbReference type="EMBL" id="SFA61030.1"/>
    </source>
</evidence>
<dbReference type="OrthoDB" id="5181746at2"/>
<dbReference type="Pfam" id="PF00085">
    <property type="entry name" value="Thioredoxin"/>
    <property type="match status" value="1"/>
</dbReference>
<dbReference type="GO" id="GO:0045454">
    <property type="term" value="P:cell redox homeostasis"/>
    <property type="evidence" value="ECO:0007669"/>
    <property type="project" value="TreeGrafter"/>
</dbReference>
<dbReference type="PANTHER" id="PTHR43601:SF3">
    <property type="entry name" value="THIOREDOXIN, MITOCHONDRIAL"/>
    <property type="match status" value="1"/>
</dbReference>
<dbReference type="RefSeq" id="WP_068366527.1">
    <property type="nucleotide sequence ID" value="NZ_FOJN01000016.1"/>
</dbReference>
<protein>
    <submittedName>
        <fullName evidence="2">Putative thioredoxin</fullName>
    </submittedName>
</protein>
<evidence type="ECO:0000313" key="3">
    <source>
        <dbReference type="Proteomes" id="UP000182054"/>
    </source>
</evidence>
<gene>
    <name evidence="2" type="ORF">SAMN05444374_11698</name>
</gene>
<dbReference type="InterPro" id="IPR013766">
    <property type="entry name" value="Thioredoxin_domain"/>
</dbReference>
<dbReference type="Proteomes" id="UP000182054">
    <property type="component" value="Unassembled WGS sequence"/>
</dbReference>
<dbReference type="PROSITE" id="PS51352">
    <property type="entry name" value="THIOREDOXIN_2"/>
    <property type="match status" value="1"/>
</dbReference>
<dbReference type="CDD" id="cd02956">
    <property type="entry name" value="ybbN"/>
    <property type="match status" value="1"/>
</dbReference>
<feature type="domain" description="Thioredoxin" evidence="1">
    <location>
        <begin position="8"/>
        <end position="138"/>
    </location>
</feature>
<dbReference type="AlphaFoldDB" id="A0A1I0UAT6"/>
<name>A0A1I0UAT6_9NOCA</name>
<dbReference type="Gene3D" id="1.25.40.10">
    <property type="entry name" value="Tetratricopeptide repeat domain"/>
    <property type="match status" value="1"/>
</dbReference>
<organism evidence="2 3">
    <name type="scientific">Rhodococcoides kroppenstedtii</name>
    <dbReference type="NCBI Taxonomy" id="293050"/>
    <lineage>
        <taxon>Bacteria</taxon>
        <taxon>Bacillati</taxon>
        <taxon>Actinomycetota</taxon>
        <taxon>Actinomycetes</taxon>
        <taxon>Mycobacteriales</taxon>
        <taxon>Nocardiaceae</taxon>
        <taxon>Rhodococcoides</taxon>
    </lineage>
</organism>